<dbReference type="GeneID" id="8243689"/>
<dbReference type="RefSeq" id="XP_002502023.1">
    <property type="nucleotide sequence ID" value="XM_002501977.1"/>
</dbReference>
<name>C1E5M7_MICCC</name>
<organism evidence="3 4">
    <name type="scientific">Micromonas commoda (strain RCC299 / NOUM17 / CCMP2709)</name>
    <name type="common">Picoplanktonic green alga</name>
    <dbReference type="NCBI Taxonomy" id="296587"/>
    <lineage>
        <taxon>Eukaryota</taxon>
        <taxon>Viridiplantae</taxon>
        <taxon>Chlorophyta</taxon>
        <taxon>Mamiellophyceae</taxon>
        <taxon>Mamiellales</taxon>
        <taxon>Mamiellaceae</taxon>
        <taxon>Micromonas</taxon>
    </lineage>
</organism>
<dbReference type="InParanoid" id="C1E5M7"/>
<evidence type="ECO:0000313" key="3">
    <source>
        <dbReference type="EMBL" id="ACO63281.1"/>
    </source>
</evidence>
<evidence type="ECO:0000313" key="4">
    <source>
        <dbReference type="Proteomes" id="UP000002009"/>
    </source>
</evidence>
<dbReference type="EMBL" id="CP001326">
    <property type="protein sequence ID" value="ACO63281.1"/>
    <property type="molecule type" value="Genomic_DNA"/>
</dbReference>
<sequence>MGVCASTPQADAEPEAKGSRRKNVPPPSEVADAAALEARRARSAVLTNEERAEETELEAKVLSLFVQMDVDKNNGVDGKELAAVLDENPALRRRLLRNLDLDVRDGSPQSTECADSSVVAAAIVKAAAAANPDMNDWSGDSHSIGWYDLERAVKGTPPVDYRKAPDSPKLCRENMLRGARARAEIKRTEGGGYAGLTDAKEAVIIGERARNLQVNRRALYVESEPDVWHDGALYSTDAAARRARAAKQREIEETLRAEGLIRDEFPGLDAAAAAAVRSEIKTGGVVVDIEDDDDMAKKKTRKLPPKLETLRNTPIKSRAIAA</sequence>
<dbReference type="KEGG" id="mis:MICPUN_108217"/>
<accession>C1E5M7</accession>
<dbReference type="OrthoDB" id="10667419at2759"/>
<keyword evidence="4" id="KW-1185">Reference proteome</keyword>
<feature type="region of interest" description="Disordered" evidence="1">
    <location>
        <begin position="1"/>
        <end position="31"/>
    </location>
</feature>
<dbReference type="PROSITE" id="PS50222">
    <property type="entry name" value="EF_HAND_2"/>
    <property type="match status" value="1"/>
</dbReference>
<dbReference type="Proteomes" id="UP000002009">
    <property type="component" value="Chromosome 5"/>
</dbReference>
<evidence type="ECO:0000256" key="1">
    <source>
        <dbReference type="SAM" id="MobiDB-lite"/>
    </source>
</evidence>
<protein>
    <recommendedName>
        <fullName evidence="2">EF-hand domain-containing protein</fullName>
    </recommendedName>
</protein>
<feature type="domain" description="EF-hand" evidence="2">
    <location>
        <begin position="56"/>
        <end position="91"/>
    </location>
</feature>
<dbReference type="GO" id="GO:0005509">
    <property type="term" value="F:calcium ion binding"/>
    <property type="evidence" value="ECO:0007669"/>
    <property type="project" value="InterPro"/>
</dbReference>
<dbReference type="InterPro" id="IPR002048">
    <property type="entry name" value="EF_hand_dom"/>
</dbReference>
<evidence type="ECO:0000259" key="2">
    <source>
        <dbReference type="PROSITE" id="PS50222"/>
    </source>
</evidence>
<dbReference type="AlphaFoldDB" id="C1E5M7"/>
<gene>
    <name evidence="3" type="ORF">MICPUN_108217</name>
</gene>
<proteinExistence type="predicted"/>
<reference evidence="3 4" key="1">
    <citation type="journal article" date="2009" name="Science">
        <title>Green evolution and dynamic adaptations revealed by genomes of the marine picoeukaryotes Micromonas.</title>
        <authorList>
            <person name="Worden A.Z."/>
            <person name="Lee J.H."/>
            <person name="Mock T."/>
            <person name="Rouze P."/>
            <person name="Simmons M.P."/>
            <person name="Aerts A.L."/>
            <person name="Allen A.E."/>
            <person name="Cuvelier M.L."/>
            <person name="Derelle E."/>
            <person name="Everett M.V."/>
            <person name="Foulon E."/>
            <person name="Grimwood J."/>
            <person name="Gundlach H."/>
            <person name="Henrissat B."/>
            <person name="Napoli C."/>
            <person name="McDonald S.M."/>
            <person name="Parker M.S."/>
            <person name="Rombauts S."/>
            <person name="Salamov A."/>
            <person name="Von Dassow P."/>
            <person name="Badger J.H."/>
            <person name="Coutinho P.M."/>
            <person name="Demir E."/>
            <person name="Dubchak I."/>
            <person name="Gentemann C."/>
            <person name="Eikrem W."/>
            <person name="Gready J.E."/>
            <person name="John U."/>
            <person name="Lanier W."/>
            <person name="Lindquist E.A."/>
            <person name="Lucas S."/>
            <person name="Mayer K.F."/>
            <person name="Moreau H."/>
            <person name="Not F."/>
            <person name="Otillar R."/>
            <person name="Panaud O."/>
            <person name="Pangilinan J."/>
            <person name="Paulsen I."/>
            <person name="Piegu B."/>
            <person name="Poliakov A."/>
            <person name="Robbens S."/>
            <person name="Schmutz J."/>
            <person name="Toulza E."/>
            <person name="Wyss T."/>
            <person name="Zelensky A."/>
            <person name="Zhou K."/>
            <person name="Armbrust E.V."/>
            <person name="Bhattacharya D."/>
            <person name="Goodenough U.W."/>
            <person name="Van de Peer Y."/>
            <person name="Grigoriev I.V."/>
        </authorList>
    </citation>
    <scope>NUCLEOTIDE SEQUENCE [LARGE SCALE GENOMIC DNA]</scope>
    <source>
        <strain evidence="4">RCC299 / NOUM17</strain>
    </source>
</reference>